<evidence type="ECO:0000313" key="2">
    <source>
        <dbReference type="EMBL" id="GAA0915034.1"/>
    </source>
</evidence>
<sequence>MGIGSAVHLAAAELIAKLEAAGGVDGLRASGIPWIEAAGAWAPEASASPTGGSRDYSIQVYGAFFCEVRVDADLGLVRMSRCVGVYGAGRIINPLAAHSQLTGGII</sequence>
<gene>
    <name evidence="2" type="ORF">GCM10009560_08960</name>
</gene>
<proteinExistence type="predicted"/>
<dbReference type="Gene3D" id="3.30.365.10">
    <property type="entry name" value="Aldehyde oxidase/xanthine dehydrogenase, molybdopterin binding domain"/>
    <property type="match status" value="2"/>
</dbReference>
<dbReference type="InterPro" id="IPR037165">
    <property type="entry name" value="AldOxase/xan_DH_Mopterin-bd_sf"/>
</dbReference>
<organism evidence="2 3">
    <name type="scientific">Nonomuraea longicatena</name>
    <dbReference type="NCBI Taxonomy" id="83682"/>
    <lineage>
        <taxon>Bacteria</taxon>
        <taxon>Bacillati</taxon>
        <taxon>Actinomycetota</taxon>
        <taxon>Actinomycetes</taxon>
        <taxon>Streptosporangiales</taxon>
        <taxon>Streptosporangiaceae</taxon>
        <taxon>Nonomuraea</taxon>
    </lineage>
</organism>
<name>A0ABP3Z8A7_9ACTN</name>
<protein>
    <recommendedName>
        <fullName evidence="1">Aldehyde oxidase/xanthine dehydrogenase second molybdopterin binding domain-containing protein</fullName>
    </recommendedName>
</protein>
<accession>A0ABP3Z8A7</accession>
<keyword evidence="3" id="KW-1185">Reference proteome</keyword>
<reference evidence="3" key="1">
    <citation type="journal article" date="2019" name="Int. J. Syst. Evol. Microbiol.">
        <title>The Global Catalogue of Microorganisms (GCM) 10K type strain sequencing project: providing services to taxonomists for standard genome sequencing and annotation.</title>
        <authorList>
            <consortium name="The Broad Institute Genomics Platform"/>
            <consortium name="The Broad Institute Genome Sequencing Center for Infectious Disease"/>
            <person name="Wu L."/>
            <person name="Ma J."/>
        </authorList>
    </citation>
    <scope>NUCLEOTIDE SEQUENCE [LARGE SCALE GENOMIC DNA]</scope>
    <source>
        <strain evidence="3">JCM 11136</strain>
    </source>
</reference>
<dbReference type="EMBL" id="BAAAHQ010000002">
    <property type="protein sequence ID" value="GAA0915034.1"/>
    <property type="molecule type" value="Genomic_DNA"/>
</dbReference>
<evidence type="ECO:0000259" key="1">
    <source>
        <dbReference type="Pfam" id="PF20256"/>
    </source>
</evidence>
<dbReference type="RefSeq" id="WP_343948394.1">
    <property type="nucleotide sequence ID" value="NZ_BAAAHQ010000002.1"/>
</dbReference>
<dbReference type="SUPFAM" id="SSF56003">
    <property type="entry name" value="Molybdenum cofactor-binding domain"/>
    <property type="match status" value="1"/>
</dbReference>
<feature type="domain" description="Aldehyde oxidase/xanthine dehydrogenase second molybdopterin binding" evidence="1">
    <location>
        <begin position="35"/>
        <end position="106"/>
    </location>
</feature>
<dbReference type="InterPro" id="IPR046867">
    <property type="entry name" value="AldOxase/xan_DH_MoCoBD2"/>
</dbReference>
<dbReference type="Proteomes" id="UP001501578">
    <property type="component" value="Unassembled WGS sequence"/>
</dbReference>
<comment type="caution">
    <text evidence="2">The sequence shown here is derived from an EMBL/GenBank/DDBJ whole genome shotgun (WGS) entry which is preliminary data.</text>
</comment>
<evidence type="ECO:0000313" key="3">
    <source>
        <dbReference type="Proteomes" id="UP001501578"/>
    </source>
</evidence>
<dbReference type="Pfam" id="PF20256">
    <property type="entry name" value="MoCoBD_2"/>
    <property type="match status" value="1"/>
</dbReference>